<dbReference type="AlphaFoldDB" id="D8TWL2"/>
<dbReference type="GO" id="GO:0005227">
    <property type="term" value="F:calcium-activated cation channel activity"/>
    <property type="evidence" value="ECO:0007669"/>
    <property type="project" value="InterPro"/>
</dbReference>
<keyword evidence="2" id="KW-0812">Transmembrane</keyword>
<dbReference type="STRING" id="3068.D8TWL2"/>
<dbReference type="OrthoDB" id="297739at2759"/>
<feature type="compositionally biased region" description="Polar residues" evidence="1">
    <location>
        <begin position="674"/>
        <end position="686"/>
    </location>
</feature>
<evidence type="ECO:0008006" key="5">
    <source>
        <dbReference type="Google" id="ProtNLM"/>
    </source>
</evidence>
<evidence type="ECO:0000313" key="3">
    <source>
        <dbReference type="EMBL" id="EFJ48171.1"/>
    </source>
</evidence>
<reference evidence="3 4" key="1">
    <citation type="journal article" date="2010" name="Science">
        <title>Genomic analysis of organismal complexity in the multicellular green alga Volvox carteri.</title>
        <authorList>
            <person name="Prochnik S.E."/>
            <person name="Umen J."/>
            <person name="Nedelcu A.M."/>
            <person name="Hallmann A."/>
            <person name="Miller S.M."/>
            <person name="Nishii I."/>
            <person name="Ferris P."/>
            <person name="Kuo A."/>
            <person name="Mitros T."/>
            <person name="Fritz-Laylin L.K."/>
            <person name="Hellsten U."/>
            <person name="Chapman J."/>
            <person name="Simakov O."/>
            <person name="Rensing S.A."/>
            <person name="Terry A."/>
            <person name="Pangilinan J."/>
            <person name="Kapitonov V."/>
            <person name="Jurka J."/>
            <person name="Salamov A."/>
            <person name="Shapiro H."/>
            <person name="Schmutz J."/>
            <person name="Grimwood J."/>
            <person name="Lindquist E."/>
            <person name="Lucas S."/>
            <person name="Grigoriev I.V."/>
            <person name="Schmitt R."/>
            <person name="Kirk D."/>
            <person name="Rokhsar D.S."/>
        </authorList>
    </citation>
    <scope>NUCLEOTIDE SEQUENCE [LARGE SCALE GENOMIC DNA]</scope>
    <source>
        <strain evidence="4">f. Nagariensis / Eve</strain>
    </source>
</reference>
<gene>
    <name evidence="3" type="ORF">VOLCADRAFT_117676</name>
</gene>
<dbReference type="eggNOG" id="ENOG502QW1B">
    <property type="taxonomic scope" value="Eukaryota"/>
</dbReference>
<dbReference type="PANTHER" id="PTHR13018:SF83">
    <property type="entry name" value="RRM DOMAIN-CONTAINING PROTEIN"/>
    <property type="match status" value="1"/>
</dbReference>
<feature type="transmembrane region" description="Helical" evidence="2">
    <location>
        <begin position="25"/>
        <end position="50"/>
    </location>
</feature>
<accession>D8TWL2</accession>
<dbReference type="GeneID" id="9618024"/>
<sequence>VKCHIKELKEFGEGVHMYFLLLQHIAVLFVVLAFVPGAVLVIFNALGGWYDTADLERTMLGNFGLLTHNGAGSALNLTTSGISSRSVSQEGSVTALFASTWYQPAAKVAGMNKRSLLVAMSALDLVGVVAFFGFAMFMIYRVRRTAHASDASAATLKDYSVRVEGLPPDTSAAALKDYLTKAAGEGVEVAEMELCRCVDNLVALVVERGKLVEQHELTLAKVQRTAEVVTAFVTLSSHEGRQRVLRALPRSLMKQWRMKPERKFNNGGIGMSRIRPVALNVSPAPEPSDIKYENLEYSRGERIVRSIATNTAKYLVLLVGFLLVSLAPALRMGIAAKGSGPPRSQCTAACSYTDGTGNYVLSNANRELYKQCDPVSGTGALHNKLDCQHLYVIYVVMVYSSGIPLLYILAAVHFSTCYWSEKYELLRLCKRPLTYSRDLAFYFSSSLPFAALWHLAFGIWFFGLYGMPKSPLIAKTFRRSLESSVKVFKVLGLMPVASSLSPQLVAWRFTQANTAPLFLAFIACGGVLFVFLTTSTWIELMRSLAKQLGLLSDMAGEGPEGAAMTAVPEFSTAVRSQLLIGPATYEIEQNPAYRHAFAAMEDLQWVSNKPPPLTTTKSGRQRRRTAADKLRAKQRAALAVAAGTAFPGPLHANKVVTELPPHSQLPVAGAAPPQRSSGSQVATKQQAELGMDLQPAAAAAEGWPEQKPP</sequence>
<protein>
    <recommendedName>
        <fullName evidence="5">CSC1/OSCA1-like cytosolic domain-containing protein</fullName>
    </recommendedName>
</protein>
<keyword evidence="4" id="KW-1185">Reference proteome</keyword>
<organism evidence="4">
    <name type="scientific">Volvox carteri f. nagariensis</name>
    <dbReference type="NCBI Taxonomy" id="3068"/>
    <lineage>
        <taxon>Eukaryota</taxon>
        <taxon>Viridiplantae</taxon>
        <taxon>Chlorophyta</taxon>
        <taxon>core chlorophytes</taxon>
        <taxon>Chlorophyceae</taxon>
        <taxon>CS clade</taxon>
        <taxon>Chlamydomonadales</taxon>
        <taxon>Volvocaceae</taxon>
        <taxon>Volvox</taxon>
    </lineage>
</organism>
<proteinExistence type="predicted"/>
<evidence type="ECO:0000256" key="1">
    <source>
        <dbReference type="SAM" id="MobiDB-lite"/>
    </source>
</evidence>
<dbReference type="GO" id="GO:0005886">
    <property type="term" value="C:plasma membrane"/>
    <property type="evidence" value="ECO:0007669"/>
    <property type="project" value="TreeGrafter"/>
</dbReference>
<dbReference type="RefSeq" id="XP_002950856.1">
    <property type="nucleotide sequence ID" value="XM_002950810.1"/>
</dbReference>
<feature type="transmembrane region" description="Helical" evidence="2">
    <location>
        <begin position="116"/>
        <end position="140"/>
    </location>
</feature>
<keyword evidence="2" id="KW-1133">Transmembrane helix</keyword>
<feature type="non-terminal residue" evidence="3">
    <location>
        <position position="1"/>
    </location>
</feature>
<dbReference type="Proteomes" id="UP000001058">
    <property type="component" value="Unassembled WGS sequence"/>
</dbReference>
<feature type="transmembrane region" description="Helical" evidence="2">
    <location>
        <begin position="487"/>
        <end position="505"/>
    </location>
</feature>
<dbReference type="PANTHER" id="PTHR13018">
    <property type="entry name" value="PROBABLE MEMBRANE PROTEIN DUF221-RELATED"/>
    <property type="match status" value="1"/>
</dbReference>
<evidence type="ECO:0000313" key="4">
    <source>
        <dbReference type="Proteomes" id="UP000001058"/>
    </source>
</evidence>
<feature type="transmembrane region" description="Helical" evidence="2">
    <location>
        <begin position="314"/>
        <end position="334"/>
    </location>
</feature>
<dbReference type="EMBL" id="GL378341">
    <property type="protein sequence ID" value="EFJ48171.1"/>
    <property type="molecule type" value="Genomic_DNA"/>
</dbReference>
<feature type="transmembrane region" description="Helical" evidence="2">
    <location>
        <begin position="391"/>
        <end position="419"/>
    </location>
</feature>
<keyword evidence="2" id="KW-0472">Membrane</keyword>
<dbReference type="InParanoid" id="D8TWL2"/>
<dbReference type="InterPro" id="IPR045122">
    <property type="entry name" value="Csc1-like"/>
</dbReference>
<feature type="transmembrane region" description="Helical" evidence="2">
    <location>
        <begin position="439"/>
        <end position="466"/>
    </location>
</feature>
<feature type="transmembrane region" description="Helical" evidence="2">
    <location>
        <begin position="517"/>
        <end position="538"/>
    </location>
</feature>
<name>D8TWL2_VOLCA</name>
<dbReference type="KEGG" id="vcn:VOLCADRAFT_117676"/>
<feature type="region of interest" description="Disordered" evidence="1">
    <location>
        <begin position="661"/>
        <end position="709"/>
    </location>
</feature>
<evidence type="ECO:0000256" key="2">
    <source>
        <dbReference type="SAM" id="Phobius"/>
    </source>
</evidence>